<dbReference type="Proteomes" id="UP000499080">
    <property type="component" value="Unassembled WGS sequence"/>
</dbReference>
<accession>A0A4Y2VSG5</accession>
<evidence type="ECO:0000313" key="3">
    <source>
        <dbReference type="Proteomes" id="UP000499080"/>
    </source>
</evidence>
<comment type="caution">
    <text evidence="2">The sequence shown here is derived from an EMBL/GenBank/DDBJ whole genome shotgun (WGS) entry which is preliminary data.</text>
</comment>
<reference evidence="2 3" key="1">
    <citation type="journal article" date="2019" name="Sci. Rep.">
        <title>Orb-weaving spider Araneus ventricosus genome elucidates the spidroin gene catalogue.</title>
        <authorList>
            <person name="Kono N."/>
            <person name="Nakamura H."/>
            <person name="Ohtoshi R."/>
            <person name="Moran D.A.P."/>
            <person name="Shinohara A."/>
            <person name="Yoshida Y."/>
            <person name="Fujiwara M."/>
            <person name="Mori M."/>
            <person name="Tomita M."/>
            <person name="Arakawa K."/>
        </authorList>
    </citation>
    <scope>NUCLEOTIDE SEQUENCE [LARGE SCALE GENOMIC DNA]</scope>
</reference>
<protein>
    <submittedName>
        <fullName evidence="2">Uncharacterized protein</fullName>
    </submittedName>
</protein>
<dbReference type="AlphaFoldDB" id="A0A4Y2VSG5"/>
<gene>
    <name evidence="2" type="ORF">AVEN_270307_1</name>
</gene>
<sequence>MLRKTAARWMQFEIFEAADSTGYRSWTGVLSPRRSHSRQEGAFYYVPLQLLIGVCSGLVARPRPRDQRVAGSKPASTEDPPCMGPVAR</sequence>
<keyword evidence="3" id="KW-1185">Reference proteome</keyword>
<dbReference type="EMBL" id="BGPR01050653">
    <property type="protein sequence ID" value="GBO27632.1"/>
    <property type="molecule type" value="Genomic_DNA"/>
</dbReference>
<feature type="region of interest" description="Disordered" evidence="1">
    <location>
        <begin position="64"/>
        <end position="88"/>
    </location>
</feature>
<proteinExistence type="predicted"/>
<evidence type="ECO:0000256" key="1">
    <source>
        <dbReference type="SAM" id="MobiDB-lite"/>
    </source>
</evidence>
<evidence type="ECO:0000313" key="2">
    <source>
        <dbReference type="EMBL" id="GBO27632.1"/>
    </source>
</evidence>
<organism evidence="2 3">
    <name type="scientific">Araneus ventricosus</name>
    <name type="common">Orbweaver spider</name>
    <name type="synonym">Epeira ventricosa</name>
    <dbReference type="NCBI Taxonomy" id="182803"/>
    <lineage>
        <taxon>Eukaryota</taxon>
        <taxon>Metazoa</taxon>
        <taxon>Ecdysozoa</taxon>
        <taxon>Arthropoda</taxon>
        <taxon>Chelicerata</taxon>
        <taxon>Arachnida</taxon>
        <taxon>Araneae</taxon>
        <taxon>Araneomorphae</taxon>
        <taxon>Entelegynae</taxon>
        <taxon>Araneoidea</taxon>
        <taxon>Araneidae</taxon>
        <taxon>Araneus</taxon>
    </lineage>
</organism>
<name>A0A4Y2VSG5_ARAVE</name>